<dbReference type="STRING" id="1267423.SAMN05216290_0346"/>
<accession>A0A1I0MG63</accession>
<dbReference type="RefSeq" id="WP_090256669.1">
    <property type="nucleotide sequence ID" value="NZ_FOIR01000001.1"/>
</dbReference>
<organism evidence="3 4">
    <name type="scientific">Roseivirga pacifica</name>
    <dbReference type="NCBI Taxonomy" id="1267423"/>
    <lineage>
        <taxon>Bacteria</taxon>
        <taxon>Pseudomonadati</taxon>
        <taxon>Bacteroidota</taxon>
        <taxon>Cytophagia</taxon>
        <taxon>Cytophagales</taxon>
        <taxon>Roseivirgaceae</taxon>
        <taxon>Roseivirga</taxon>
    </lineage>
</organism>
<dbReference type="Proteomes" id="UP000199437">
    <property type="component" value="Unassembled WGS sequence"/>
</dbReference>
<evidence type="ECO:0000259" key="2">
    <source>
        <dbReference type="Pfam" id="PF06580"/>
    </source>
</evidence>
<dbReference type="GO" id="GO:0016020">
    <property type="term" value="C:membrane"/>
    <property type="evidence" value="ECO:0007669"/>
    <property type="project" value="InterPro"/>
</dbReference>
<dbReference type="OrthoDB" id="1157482at2"/>
<dbReference type="InterPro" id="IPR050640">
    <property type="entry name" value="Bact_2-comp_sensor_kinase"/>
</dbReference>
<dbReference type="InterPro" id="IPR010559">
    <property type="entry name" value="Sig_transdc_His_kin_internal"/>
</dbReference>
<dbReference type="AlphaFoldDB" id="A0A1I0MG63"/>
<feature type="transmembrane region" description="Helical" evidence="1">
    <location>
        <begin position="81"/>
        <end position="104"/>
    </location>
</feature>
<feature type="domain" description="Signal transduction histidine kinase internal region" evidence="2">
    <location>
        <begin position="165"/>
        <end position="242"/>
    </location>
</feature>
<protein>
    <submittedName>
        <fullName evidence="3">Histidine kinase</fullName>
    </submittedName>
</protein>
<feature type="transmembrane region" description="Helical" evidence="1">
    <location>
        <begin position="124"/>
        <end position="144"/>
    </location>
</feature>
<reference evidence="4" key="1">
    <citation type="submission" date="2016-10" db="EMBL/GenBank/DDBJ databases">
        <authorList>
            <person name="Varghese N."/>
            <person name="Submissions S."/>
        </authorList>
    </citation>
    <scope>NUCLEOTIDE SEQUENCE [LARGE SCALE GENOMIC DNA]</scope>
    <source>
        <strain evidence="4">CGMCC 1.12402</strain>
    </source>
</reference>
<evidence type="ECO:0000313" key="3">
    <source>
        <dbReference type="EMBL" id="SEV86954.1"/>
    </source>
</evidence>
<keyword evidence="1" id="KW-0812">Transmembrane</keyword>
<dbReference type="GeneID" id="99985109"/>
<dbReference type="Pfam" id="PF06580">
    <property type="entry name" value="His_kinase"/>
    <property type="match status" value="1"/>
</dbReference>
<dbReference type="GO" id="GO:0000155">
    <property type="term" value="F:phosphorelay sensor kinase activity"/>
    <property type="evidence" value="ECO:0007669"/>
    <property type="project" value="InterPro"/>
</dbReference>
<feature type="transmembrane region" description="Helical" evidence="1">
    <location>
        <begin position="42"/>
        <end position="60"/>
    </location>
</feature>
<dbReference type="PANTHER" id="PTHR34220">
    <property type="entry name" value="SENSOR HISTIDINE KINASE YPDA"/>
    <property type="match status" value="1"/>
</dbReference>
<keyword evidence="4" id="KW-1185">Reference proteome</keyword>
<evidence type="ECO:0000256" key="1">
    <source>
        <dbReference type="SAM" id="Phobius"/>
    </source>
</evidence>
<evidence type="ECO:0000313" key="4">
    <source>
        <dbReference type="Proteomes" id="UP000199437"/>
    </source>
</evidence>
<keyword evidence="1" id="KW-1133">Transmembrane helix</keyword>
<gene>
    <name evidence="3" type="ORF">SAMN05216290_0346</name>
</gene>
<feature type="transmembrane region" description="Helical" evidence="1">
    <location>
        <begin position="9"/>
        <end position="30"/>
    </location>
</feature>
<dbReference type="PANTHER" id="PTHR34220:SF7">
    <property type="entry name" value="SENSOR HISTIDINE KINASE YPDA"/>
    <property type="match status" value="1"/>
</dbReference>
<dbReference type="EMBL" id="FOIR01000001">
    <property type="protein sequence ID" value="SEV86954.1"/>
    <property type="molecule type" value="Genomic_DNA"/>
</dbReference>
<keyword evidence="1" id="KW-0472">Membrane</keyword>
<sequence>MNRSILDQPLFRIVVPPFYGIMMYILILLINNSLAGLADSVFTNELLICVALAYLISEPIRLSIHFFEKRYGSELRKASNIAAMMFVNVLLGAIIVFVATYSYHKFVVGFTYFSTFQRTTYTLTAVYSISAIFYTLFFLSVYFLTIKNETELKKEDLKRQNLEHQLEIFNNEINPDLLFQSLETLITLVHHNLDAAEDFVDHLAQVYRYILDNRKIELVGLDQEIRASKNLIYLFQEKFPDQIKLTVKNGQKNQHKKVIPTAIPMVLDCMINGSIISKFQPLEITIDCDGDEGYVVIQHKQNDKLSNSKYLKKRRGNLHEAYAYFTDKPVIEIKAYGDAFVKLPLLDVNENV</sequence>
<proteinExistence type="predicted"/>
<name>A0A1I0MG63_9BACT</name>
<keyword evidence="3" id="KW-0418">Kinase</keyword>
<keyword evidence="3" id="KW-0808">Transferase</keyword>